<keyword evidence="4" id="KW-1185">Reference proteome</keyword>
<dbReference type="EMBL" id="JAPWDS010000002">
    <property type="protein sequence ID" value="KAJ5515075.1"/>
    <property type="molecule type" value="Genomic_DNA"/>
</dbReference>
<evidence type="ECO:0000313" key="3">
    <source>
        <dbReference type="EMBL" id="KAJ5515075.1"/>
    </source>
</evidence>
<dbReference type="PANTHER" id="PTHR40627:SF3">
    <property type="entry name" value="PRENYLTRANSFERASE ASQH2-RELATED"/>
    <property type="match status" value="1"/>
</dbReference>
<dbReference type="AlphaFoldDB" id="A0A9X0CB49"/>
<comment type="caution">
    <text evidence="3">The sequence shown here is derived from an EMBL/GenBank/DDBJ whole genome shotgun (WGS) entry which is preliminary data.</text>
</comment>
<proteinExistence type="inferred from homology"/>
<name>A0A9X0CB49_9EURO</name>
<dbReference type="InterPro" id="IPR017795">
    <property type="entry name" value="ABBA_NscD-like"/>
</dbReference>
<dbReference type="CDD" id="cd13929">
    <property type="entry name" value="PT-DMATS_CymD"/>
    <property type="match status" value="1"/>
</dbReference>
<gene>
    <name evidence="3" type="ORF">N7463_004627</name>
</gene>
<accession>A0A9X0CB49</accession>
<dbReference type="PANTHER" id="PTHR40627">
    <property type="entry name" value="INDOLE PRENYLTRANSFERASE TDIB-RELATED"/>
    <property type="match status" value="1"/>
</dbReference>
<dbReference type="NCBIfam" id="TIGR03429">
    <property type="entry name" value="arom_pren_DMATS"/>
    <property type="match status" value="1"/>
</dbReference>
<dbReference type="GO" id="GO:0009820">
    <property type="term" value="P:alkaloid metabolic process"/>
    <property type="evidence" value="ECO:0007669"/>
    <property type="project" value="InterPro"/>
</dbReference>
<evidence type="ECO:0000256" key="1">
    <source>
        <dbReference type="ARBA" id="ARBA00010209"/>
    </source>
</evidence>
<comment type="similarity">
    <text evidence="1">Belongs to the tryptophan dimethylallyltransferase family.</text>
</comment>
<reference evidence="3" key="2">
    <citation type="journal article" date="2023" name="IMA Fungus">
        <title>Comparative genomic study of the Penicillium genus elucidates a diverse pangenome and 15 lateral gene transfer events.</title>
        <authorList>
            <person name="Petersen C."/>
            <person name="Sorensen T."/>
            <person name="Nielsen M.R."/>
            <person name="Sondergaard T.E."/>
            <person name="Sorensen J.L."/>
            <person name="Fitzpatrick D.A."/>
            <person name="Frisvad J.C."/>
            <person name="Nielsen K.L."/>
        </authorList>
    </citation>
    <scope>NUCLEOTIDE SEQUENCE</scope>
    <source>
        <strain evidence="3">IBT 29495</strain>
    </source>
</reference>
<reference evidence="3" key="1">
    <citation type="submission" date="2022-12" db="EMBL/GenBank/DDBJ databases">
        <authorList>
            <person name="Petersen C."/>
        </authorList>
    </citation>
    <scope>NUCLEOTIDE SEQUENCE</scope>
    <source>
        <strain evidence="3">IBT 29495</strain>
    </source>
</reference>
<organism evidence="3 4">
    <name type="scientific">Penicillium fimorum</name>
    <dbReference type="NCBI Taxonomy" id="1882269"/>
    <lineage>
        <taxon>Eukaryota</taxon>
        <taxon>Fungi</taxon>
        <taxon>Dikarya</taxon>
        <taxon>Ascomycota</taxon>
        <taxon>Pezizomycotina</taxon>
        <taxon>Eurotiomycetes</taxon>
        <taxon>Eurotiomycetidae</taxon>
        <taxon>Eurotiales</taxon>
        <taxon>Aspergillaceae</taxon>
        <taxon>Penicillium</taxon>
    </lineage>
</organism>
<keyword evidence="2" id="KW-0808">Transferase</keyword>
<dbReference type="GO" id="GO:0016765">
    <property type="term" value="F:transferase activity, transferring alkyl or aryl (other than methyl) groups"/>
    <property type="evidence" value="ECO:0007669"/>
    <property type="project" value="InterPro"/>
</dbReference>
<dbReference type="OrthoDB" id="5392033at2759"/>
<sequence length="415" mass="46551">MGSLAMDGTASTLYSPYTLLSQYLTFANRDHYEWWRHKGPLLSKFLQDCNYNVHQQYQYLTLFHNHLIHELGAYTEPTVGQQGNTLLSGAGKLELDRRFTASGSSLRIAFEPTSYLAGDHGPDPLNVLPLPHVLSRLRELPGVDLGLDAYRTLVNRLTTSEADQRNLLQSQKLLEQLRSLLSRTQNILALDLVDGSVQTELYFQPQLKALATNSAVKTMLLESCQAMDTNKALGPALGMAEEFLRTSQETTQPLFLSCDLRNNTPVSSEKLKLFFIESHITWARAQALWTCGRSTEEHDAMLHPLRALWESLAVVEGPRTATEFPMMLIMKLCEEAPFVRPQIALPVVGMTEQAIGEAVVRFFTTMGWTKHAGTYMESLHSYYPGVSLEQPLGKQAWVAVSEFDAEGPALTVFYY</sequence>
<evidence type="ECO:0000313" key="4">
    <source>
        <dbReference type="Proteomes" id="UP001149954"/>
    </source>
</evidence>
<dbReference type="Proteomes" id="UP001149954">
    <property type="component" value="Unassembled WGS sequence"/>
</dbReference>
<evidence type="ECO:0000256" key="2">
    <source>
        <dbReference type="ARBA" id="ARBA00022679"/>
    </source>
</evidence>
<dbReference type="Pfam" id="PF11991">
    <property type="entry name" value="Trp_DMAT"/>
    <property type="match status" value="1"/>
</dbReference>
<protein>
    <submittedName>
        <fullName evidence="3">Aromatic prenyltransferase</fullName>
    </submittedName>
</protein>